<proteinExistence type="predicted"/>
<sequence>MDPLIWGALRGVVSRQTLNNMIDVSTDDGPYKWHCEMVMAILENSPIKVLQIAGDHEFSGNDNTVAEIIVNIAVSKLVNSGYLNPKVKEPEQHSEKRQMDRLPRHIYKALQTHYDENNGRLKAGEASQLAKKYGIEARRISEYYRVRHKNQKSRSAREEKLSQLSFDVSKGLC</sequence>
<reference evidence="2" key="1">
    <citation type="submission" date="2010-08" db="EMBL/GenBank/DDBJ databases">
        <authorList>
            <consortium name="Caenorhabditis japonica Sequencing Consortium"/>
            <person name="Wilson R.K."/>
        </authorList>
    </citation>
    <scope>NUCLEOTIDE SEQUENCE [LARGE SCALE GENOMIC DNA]</scope>
    <source>
        <strain evidence="2">DF5081</strain>
    </source>
</reference>
<keyword evidence="2" id="KW-1185">Reference proteome</keyword>
<protein>
    <submittedName>
        <fullName evidence="1">Uncharacterized protein</fullName>
    </submittedName>
</protein>
<dbReference type="EnsemblMetazoa" id="CJA09649.1">
    <property type="protein sequence ID" value="CJA09649.1"/>
    <property type="gene ID" value="WBGene00128853"/>
</dbReference>
<name>A0A8R1DSP7_CAEJA</name>
<evidence type="ECO:0000313" key="1">
    <source>
        <dbReference type="EnsemblMetazoa" id="CJA09649.1"/>
    </source>
</evidence>
<organism evidence="1 2">
    <name type="scientific">Caenorhabditis japonica</name>
    <dbReference type="NCBI Taxonomy" id="281687"/>
    <lineage>
        <taxon>Eukaryota</taxon>
        <taxon>Metazoa</taxon>
        <taxon>Ecdysozoa</taxon>
        <taxon>Nematoda</taxon>
        <taxon>Chromadorea</taxon>
        <taxon>Rhabditida</taxon>
        <taxon>Rhabditina</taxon>
        <taxon>Rhabditomorpha</taxon>
        <taxon>Rhabditoidea</taxon>
        <taxon>Rhabditidae</taxon>
        <taxon>Peloderinae</taxon>
        <taxon>Caenorhabditis</taxon>
    </lineage>
</organism>
<accession>A0A8R1DSP7</accession>
<dbReference type="AlphaFoldDB" id="A0A8R1DSP7"/>
<reference evidence="1" key="2">
    <citation type="submission" date="2022-06" db="UniProtKB">
        <authorList>
            <consortium name="EnsemblMetazoa"/>
        </authorList>
    </citation>
    <scope>IDENTIFICATION</scope>
    <source>
        <strain evidence="1">DF5081</strain>
    </source>
</reference>
<evidence type="ECO:0000313" key="2">
    <source>
        <dbReference type="Proteomes" id="UP000005237"/>
    </source>
</evidence>
<dbReference type="Proteomes" id="UP000005237">
    <property type="component" value="Unassembled WGS sequence"/>
</dbReference>